<dbReference type="Proteomes" id="UP000271241">
    <property type="component" value="Unassembled WGS sequence"/>
</dbReference>
<feature type="region of interest" description="Disordered" evidence="3">
    <location>
        <begin position="509"/>
        <end position="547"/>
    </location>
</feature>
<dbReference type="InterPro" id="IPR050216">
    <property type="entry name" value="LRR_domain-containing"/>
</dbReference>
<dbReference type="SMART" id="SM00369">
    <property type="entry name" value="LRR_TYP"/>
    <property type="match status" value="8"/>
</dbReference>
<evidence type="ECO:0000313" key="5">
    <source>
        <dbReference type="Proteomes" id="UP000271241"/>
    </source>
</evidence>
<dbReference type="InterPro" id="IPR001611">
    <property type="entry name" value="Leu-rich_rpt"/>
</dbReference>
<dbReference type="SUPFAM" id="SSF52058">
    <property type="entry name" value="L domain-like"/>
    <property type="match status" value="1"/>
</dbReference>
<gene>
    <name evidence="4" type="ORF">THASP1DRAFT_22431</name>
</gene>
<feature type="region of interest" description="Disordered" evidence="3">
    <location>
        <begin position="453"/>
        <end position="475"/>
    </location>
</feature>
<reference evidence="5" key="1">
    <citation type="journal article" date="2018" name="Nat. Microbiol.">
        <title>Leveraging single-cell genomics to expand the fungal tree of life.</title>
        <authorList>
            <person name="Ahrendt S.R."/>
            <person name="Quandt C.A."/>
            <person name="Ciobanu D."/>
            <person name="Clum A."/>
            <person name="Salamov A."/>
            <person name="Andreopoulos B."/>
            <person name="Cheng J.F."/>
            <person name="Woyke T."/>
            <person name="Pelin A."/>
            <person name="Henrissat B."/>
            <person name="Reynolds N.K."/>
            <person name="Benny G.L."/>
            <person name="Smith M.E."/>
            <person name="James T.Y."/>
            <person name="Grigoriev I.V."/>
        </authorList>
    </citation>
    <scope>NUCLEOTIDE SEQUENCE [LARGE SCALE GENOMIC DNA]</scope>
    <source>
        <strain evidence="5">RSA 1356</strain>
    </source>
</reference>
<evidence type="ECO:0000256" key="3">
    <source>
        <dbReference type="SAM" id="MobiDB-lite"/>
    </source>
</evidence>
<accession>A0A4P9XU84</accession>
<evidence type="ECO:0000256" key="2">
    <source>
        <dbReference type="ARBA" id="ARBA00022737"/>
    </source>
</evidence>
<feature type="region of interest" description="Disordered" evidence="3">
    <location>
        <begin position="598"/>
        <end position="628"/>
    </location>
</feature>
<organism evidence="4 5">
    <name type="scientific">Thamnocephalis sphaerospora</name>
    <dbReference type="NCBI Taxonomy" id="78915"/>
    <lineage>
        <taxon>Eukaryota</taxon>
        <taxon>Fungi</taxon>
        <taxon>Fungi incertae sedis</taxon>
        <taxon>Zoopagomycota</taxon>
        <taxon>Zoopagomycotina</taxon>
        <taxon>Zoopagomycetes</taxon>
        <taxon>Zoopagales</taxon>
        <taxon>Sigmoideomycetaceae</taxon>
        <taxon>Thamnocephalis</taxon>
    </lineage>
</organism>
<dbReference type="Gene3D" id="3.80.10.10">
    <property type="entry name" value="Ribonuclease Inhibitor"/>
    <property type="match status" value="2"/>
</dbReference>
<dbReference type="PANTHER" id="PTHR48051">
    <property type="match status" value="1"/>
</dbReference>
<feature type="compositionally biased region" description="Basic and acidic residues" evidence="3">
    <location>
        <begin position="528"/>
        <end position="547"/>
    </location>
</feature>
<keyword evidence="5" id="KW-1185">Reference proteome</keyword>
<name>A0A4P9XU84_9FUNG</name>
<dbReference type="PANTHER" id="PTHR48051:SF1">
    <property type="entry name" value="RAS SUPPRESSOR PROTEIN 1"/>
    <property type="match status" value="1"/>
</dbReference>
<dbReference type="GO" id="GO:0005737">
    <property type="term" value="C:cytoplasm"/>
    <property type="evidence" value="ECO:0007669"/>
    <property type="project" value="TreeGrafter"/>
</dbReference>
<protein>
    <submittedName>
        <fullName evidence="4">Uncharacterized protein</fullName>
    </submittedName>
</protein>
<feature type="compositionally biased region" description="Acidic residues" evidence="3">
    <location>
        <begin position="510"/>
        <end position="527"/>
    </location>
</feature>
<evidence type="ECO:0000313" key="4">
    <source>
        <dbReference type="EMBL" id="RKP09756.1"/>
    </source>
</evidence>
<dbReference type="Pfam" id="PF13855">
    <property type="entry name" value="LRR_8"/>
    <property type="match status" value="2"/>
</dbReference>
<dbReference type="PRINTS" id="PR00019">
    <property type="entry name" value="LEURICHRPT"/>
</dbReference>
<feature type="region of interest" description="Disordered" evidence="3">
    <location>
        <begin position="370"/>
        <end position="402"/>
    </location>
</feature>
<dbReference type="STRING" id="78915.A0A4P9XU84"/>
<dbReference type="EMBL" id="KZ992490">
    <property type="protein sequence ID" value="RKP09756.1"/>
    <property type="molecule type" value="Genomic_DNA"/>
</dbReference>
<keyword evidence="2" id="KW-0677">Repeat</keyword>
<proteinExistence type="predicted"/>
<dbReference type="SMART" id="SM00364">
    <property type="entry name" value="LRR_BAC"/>
    <property type="match status" value="4"/>
</dbReference>
<dbReference type="InterPro" id="IPR032675">
    <property type="entry name" value="LRR_dom_sf"/>
</dbReference>
<dbReference type="OrthoDB" id="660555at2759"/>
<dbReference type="InterPro" id="IPR003591">
    <property type="entry name" value="Leu-rich_rpt_typical-subtyp"/>
</dbReference>
<evidence type="ECO:0000256" key="1">
    <source>
        <dbReference type="ARBA" id="ARBA00022614"/>
    </source>
</evidence>
<dbReference type="AlphaFoldDB" id="A0A4P9XU84"/>
<dbReference type="PROSITE" id="PS51450">
    <property type="entry name" value="LRR"/>
    <property type="match status" value="3"/>
</dbReference>
<feature type="compositionally biased region" description="Polar residues" evidence="3">
    <location>
        <begin position="610"/>
        <end position="628"/>
    </location>
</feature>
<sequence length="628" mass="68959">MTATYSLVHPQLSAAVAATETQIPFAGSALNCHPADQRLLAHSGTIPPRLRPLVDAIFDSQASENSGTFDRRLCRRSLTDEDLYALTRAMRAPIWRARAFAAFSSLLTLDLSRNRLTTLPDAFCRALPSLRKLNLAHNHISSCPLGLAHLTALHELNLTSNRMTGTDALPGWLLRRWPTLRVLRLSNNQLSELPAELGELVQLEVLELGSVFGGNCLQSLPRGSLARLRHLVELDLTGNRLMELDLLPTSASDERSDGNSEEWMQTFMDMDEETLRDDAARPLPALAHLTLTNNHLAILPAALADCQSLRTLRVDGNQLAQLPVELADLDKLELFDVARNQLTFWPAELDILARRGCTVVLACNPLGEQPDAHGSSKECSIADDDGSDGENSQSIEPTIDADPGSTPVVLMHVLVVAAHLSANGSAVYAELPSKRRYGSYRAGFDTPAGLSVSQTVTSTVPHRQRSTRMPQSPRHAVHRLSVAQKWRYRPHKSIYGPTSGMRTMALSIPLDDDDGDDEEGAISDDSDNASRAETSIREDVNRNSPFKHDSDGILASGRWCDPAACIPGASYRTELVVAIDNDREPVYSPSLSLLQRLSSSNKQTRRARHTNPSNAAHHNRRNTSLLEW</sequence>
<keyword evidence="1" id="KW-0433">Leucine-rich repeat</keyword>